<evidence type="ECO:0000256" key="1">
    <source>
        <dbReference type="SAM" id="MobiDB-lite"/>
    </source>
</evidence>
<dbReference type="AlphaFoldDB" id="A0AAV4BVE7"/>
<feature type="region of interest" description="Disordered" evidence="1">
    <location>
        <begin position="25"/>
        <end position="200"/>
    </location>
</feature>
<comment type="caution">
    <text evidence="2">The sequence shown here is derived from an EMBL/GenBank/DDBJ whole genome shotgun (WGS) entry which is preliminary data.</text>
</comment>
<gene>
    <name evidence="2" type="ORF">PoB_004980500</name>
</gene>
<protein>
    <submittedName>
        <fullName evidence="2">Uncharacterized protein</fullName>
    </submittedName>
</protein>
<feature type="compositionally biased region" description="Pro residues" evidence="1">
    <location>
        <begin position="128"/>
        <end position="139"/>
    </location>
</feature>
<sequence length="372" mass="40575">MEAGERSYQDALCGALIAAMCYMRARQQHQDQHEEGEEDNRSSNTNASSSSSNSSRQRHTCKHHFRGRDSQKDGVKENPQSDSDSKMNRESPRSQTTDRERRNHPQHNRSRRCCHRHHRCSQAGSSPLPLPTPPSPPPSSSTATPVCSTASSSPSARLGHASTLQTPTEVLENGNKGAPCGSSGRLGRSTMTRKQAKNHRPILAAQPVRLQKRTGPRSMFNSALSLVFVISATNAFSQQGDLRLLGPPSGRSAGGGARTRDRIVPAGLRTDSQATVPPTPPKAVQIPRRGRLPLRNKCSQMEPALRSIGTFFCGKFEPSTNALVGQRPKSLRAPACCGRAIFIKAIPSQYFVKKNKCPSTLEGHETDKLFDV</sequence>
<feature type="compositionally biased region" description="Basic and acidic residues" evidence="1">
    <location>
        <begin position="83"/>
        <end position="103"/>
    </location>
</feature>
<accession>A0AAV4BVE7</accession>
<feature type="compositionally biased region" description="Low complexity" evidence="1">
    <location>
        <begin position="42"/>
        <end position="55"/>
    </location>
</feature>
<feature type="compositionally biased region" description="Basic residues" evidence="1">
    <location>
        <begin position="56"/>
        <end position="66"/>
    </location>
</feature>
<feature type="compositionally biased region" description="Basic residues" evidence="1">
    <location>
        <begin position="104"/>
        <end position="120"/>
    </location>
</feature>
<keyword evidence="3" id="KW-1185">Reference proteome</keyword>
<evidence type="ECO:0000313" key="2">
    <source>
        <dbReference type="EMBL" id="GFO23300.1"/>
    </source>
</evidence>
<feature type="compositionally biased region" description="Basic and acidic residues" evidence="1">
    <location>
        <begin position="67"/>
        <end position="76"/>
    </location>
</feature>
<dbReference type="EMBL" id="BLXT01005507">
    <property type="protein sequence ID" value="GFO23300.1"/>
    <property type="molecule type" value="Genomic_DNA"/>
</dbReference>
<organism evidence="2 3">
    <name type="scientific">Plakobranchus ocellatus</name>
    <dbReference type="NCBI Taxonomy" id="259542"/>
    <lineage>
        <taxon>Eukaryota</taxon>
        <taxon>Metazoa</taxon>
        <taxon>Spiralia</taxon>
        <taxon>Lophotrochozoa</taxon>
        <taxon>Mollusca</taxon>
        <taxon>Gastropoda</taxon>
        <taxon>Heterobranchia</taxon>
        <taxon>Euthyneura</taxon>
        <taxon>Panpulmonata</taxon>
        <taxon>Sacoglossa</taxon>
        <taxon>Placobranchoidea</taxon>
        <taxon>Plakobranchidae</taxon>
        <taxon>Plakobranchus</taxon>
    </lineage>
</organism>
<feature type="compositionally biased region" description="Low complexity" evidence="1">
    <location>
        <begin position="140"/>
        <end position="155"/>
    </location>
</feature>
<name>A0AAV4BVE7_9GAST</name>
<proteinExistence type="predicted"/>
<dbReference type="Proteomes" id="UP000735302">
    <property type="component" value="Unassembled WGS sequence"/>
</dbReference>
<evidence type="ECO:0000313" key="3">
    <source>
        <dbReference type="Proteomes" id="UP000735302"/>
    </source>
</evidence>
<reference evidence="2 3" key="1">
    <citation type="journal article" date="2021" name="Elife">
        <title>Chloroplast acquisition without the gene transfer in kleptoplastic sea slugs, Plakobranchus ocellatus.</title>
        <authorList>
            <person name="Maeda T."/>
            <person name="Takahashi S."/>
            <person name="Yoshida T."/>
            <person name="Shimamura S."/>
            <person name="Takaki Y."/>
            <person name="Nagai Y."/>
            <person name="Toyoda A."/>
            <person name="Suzuki Y."/>
            <person name="Arimoto A."/>
            <person name="Ishii H."/>
            <person name="Satoh N."/>
            <person name="Nishiyama T."/>
            <person name="Hasebe M."/>
            <person name="Maruyama T."/>
            <person name="Minagawa J."/>
            <person name="Obokata J."/>
            <person name="Shigenobu S."/>
        </authorList>
    </citation>
    <scope>NUCLEOTIDE SEQUENCE [LARGE SCALE GENOMIC DNA]</scope>
</reference>